<dbReference type="eggNOG" id="COG4472">
    <property type="taxonomic scope" value="Bacteria"/>
</dbReference>
<dbReference type="PANTHER" id="PTHR40067:SF1">
    <property type="entry name" value="UPF0297 PROTEIN YRZL"/>
    <property type="match status" value="1"/>
</dbReference>
<name>A6NWL3_9FIRM</name>
<dbReference type="OrthoDB" id="9796303at2"/>
<dbReference type="Pfam" id="PF06135">
    <property type="entry name" value="IreB"/>
    <property type="match status" value="1"/>
</dbReference>
<evidence type="ECO:0000256" key="2">
    <source>
        <dbReference type="SAM" id="MobiDB-lite"/>
    </source>
</evidence>
<organism evidence="3 4">
    <name type="scientific">Pseudoflavonifractor capillosus ATCC 29799</name>
    <dbReference type="NCBI Taxonomy" id="411467"/>
    <lineage>
        <taxon>Bacteria</taxon>
        <taxon>Bacillati</taxon>
        <taxon>Bacillota</taxon>
        <taxon>Clostridia</taxon>
        <taxon>Eubacteriales</taxon>
        <taxon>Oscillospiraceae</taxon>
        <taxon>Pseudoflavonifractor</taxon>
    </lineage>
</organism>
<dbReference type="STRING" id="411467.BACCAP_02607"/>
<comment type="similarity">
    <text evidence="1">Belongs to the UPF0297 family.</text>
</comment>
<evidence type="ECO:0000313" key="4">
    <source>
        <dbReference type="Proteomes" id="UP000003639"/>
    </source>
</evidence>
<comment type="caution">
    <text evidence="3">The sequence shown here is derived from an EMBL/GenBank/DDBJ whole genome shotgun (WGS) entry which is preliminary data.</text>
</comment>
<reference evidence="3 4" key="1">
    <citation type="submission" date="2007-04" db="EMBL/GenBank/DDBJ databases">
        <authorList>
            <person name="Fulton L."/>
            <person name="Clifton S."/>
            <person name="Fulton B."/>
            <person name="Xu J."/>
            <person name="Minx P."/>
            <person name="Pepin K.H."/>
            <person name="Johnson M."/>
            <person name="Thiruvilangam P."/>
            <person name="Bhonagiri V."/>
            <person name="Nash W.E."/>
            <person name="Mardis E.R."/>
            <person name="Wilson R.K."/>
        </authorList>
    </citation>
    <scope>NUCLEOTIDE SEQUENCE [LARGE SCALE GENOMIC DNA]</scope>
    <source>
        <strain evidence="3 4">ATCC 29799</strain>
    </source>
</reference>
<dbReference type="InterPro" id="IPR009309">
    <property type="entry name" value="IreB"/>
</dbReference>
<reference evidence="3 4" key="2">
    <citation type="submission" date="2007-06" db="EMBL/GenBank/DDBJ databases">
        <title>Draft genome sequence of Pseudoflavonifractor capillosus ATCC 29799.</title>
        <authorList>
            <person name="Sudarsanam P."/>
            <person name="Ley R."/>
            <person name="Guruge J."/>
            <person name="Turnbaugh P.J."/>
            <person name="Mahowald M."/>
            <person name="Liep D."/>
            <person name="Gordon J."/>
        </authorList>
    </citation>
    <scope>NUCLEOTIDE SEQUENCE [LARGE SCALE GENOMIC DNA]</scope>
    <source>
        <strain evidence="3 4">ATCC 29799</strain>
    </source>
</reference>
<keyword evidence="4" id="KW-1185">Reference proteome</keyword>
<evidence type="ECO:0008006" key="5">
    <source>
        <dbReference type="Google" id="ProtNLM"/>
    </source>
</evidence>
<feature type="region of interest" description="Disordered" evidence="2">
    <location>
        <begin position="74"/>
        <end position="94"/>
    </location>
</feature>
<dbReference type="Proteomes" id="UP000003639">
    <property type="component" value="Unassembled WGS sequence"/>
</dbReference>
<protein>
    <recommendedName>
        <fullName evidence="5">IreB family regulatory phosphoprotein</fullName>
    </recommendedName>
</protein>
<dbReference type="RefSeq" id="WP_006573137.1">
    <property type="nucleotide sequence ID" value="NZ_AAXG02000016.1"/>
</dbReference>
<dbReference type="AlphaFoldDB" id="A6NWL3"/>
<dbReference type="EMBL" id="AAXG02000016">
    <property type="protein sequence ID" value="EDM99550.1"/>
    <property type="molecule type" value="Genomic_DNA"/>
</dbReference>
<evidence type="ECO:0000313" key="3">
    <source>
        <dbReference type="EMBL" id="EDM99550.1"/>
    </source>
</evidence>
<evidence type="ECO:0000256" key="1">
    <source>
        <dbReference type="ARBA" id="ARBA00010888"/>
    </source>
</evidence>
<dbReference type="PANTHER" id="PTHR40067">
    <property type="entry name" value="UPF0297 PROTEIN YRZL"/>
    <property type="match status" value="1"/>
</dbReference>
<sequence>MRTMENENREYILRVYGALQEKGYNAVGQIVGYLLTEDPTYITNHLDARRLIRKIDRYGLLADIVANYFDDTEEHVSGGAPAGQHQFERSDASL</sequence>
<accession>A6NWL3</accession>
<proteinExistence type="inferred from homology"/>
<gene>
    <name evidence="3" type="ORF">BACCAP_02607</name>
</gene>